<dbReference type="InterPro" id="IPR013762">
    <property type="entry name" value="Integrase-like_cat_sf"/>
</dbReference>
<dbReference type="AlphaFoldDB" id="A0A369VEL2"/>
<reference evidence="2 3" key="1">
    <citation type="submission" date="2018-07" db="EMBL/GenBank/DDBJ databases">
        <title>Genome guided investigation of antibiotics producing actinomycetales strain isolated from a Macau mangrove ecosystem.</title>
        <authorList>
            <person name="Hu D."/>
        </authorList>
    </citation>
    <scope>NUCLEOTIDE SEQUENCE [LARGE SCALE GENOMIC DNA]</scope>
    <source>
        <strain evidence="2 3">2297</strain>
    </source>
</reference>
<name>A0A369VEL2_9ACTN</name>
<feature type="region of interest" description="Disordered" evidence="1">
    <location>
        <begin position="46"/>
        <end position="67"/>
    </location>
</feature>
<accession>A0A369VEL2</accession>
<protein>
    <recommendedName>
        <fullName evidence="4">Integrase</fullName>
    </recommendedName>
</protein>
<sequence>MPDHPPPCPTPLLGPLSHYLGHSDPGFTLRVYTHLMPSSDARARKAVDSLYEGTDPTSDGPETAQGQ</sequence>
<gene>
    <name evidence="2" type="ORF">DVZ84_06105</name>
</gene>
<organism evidence="2 3">
    <name type="scientific">Streptomyces parvulus</name>
    <dbReference type="NCBI Taxonomy" id="146923"/>
    <lineage>
        <taxon>Bacteria</taxon>
        <taxon>Bacillati</taxon>
        <taxon>Actinomycetota</taxon>
        <taxon>Actinomycetes</taxon>
        <taxon>Kitasatosporales</taxon>
        <taxon>Streptomycetaceae</taxon>
        <taxon>Streptomyces</taxon>
    </lineage>
</organism>
<dbReference type="Proteomes" id="UP000253742">
    <property type="component" value="Unassembled WGS sequence"/>
</dbReference>
<evidence type="ECO:0008006" key="4">
    <source>
        <dbReference type="Google" id="ProtNLM"/>
    </source>
</evidence>
<dbReference type="GO" id="GO:0015074">
    <property type="term" value="P:DNA integration"/>
    <property type="evidence" value="ECO:0007669"/>
    <property type="project" value="InterPro"/>
</dbReference>
<evidence type="ECO:0000256" key="1">
    <source>
        <dbReference type="SAM" id="MobiDB-lite"/>
    </source>
</evidence>
<comment type="caution">
    <text evidence="2">The sequence shown here is derived from an EMBL/GenBank/DDBJ whole genome shotgun (WGS) entry which is preliminary data.</text>
</comment>
<proteinExistence type="predicted"/>
<dbReference type="EMBL" id="QQBH01000003">
    <property type="protein sequence ID" value="RDD90280.1"/>
    <property type="molecule type" value="Genomic_DNA"/>
</dbReference>
<dbReference type="OrthoDB" id="1822491at2"/>
<evidence type="ECO:0000313" key="2">
    <source>
        <dbReference type="EMBL" id="RDD90280.1"/>
    </source>
</evidence>
<evidence type="ECO:0000313" key="3">
    <source>
        <dbReference type="Proteomes" id="UP000253742"/>
    </source>
</evidence>
<dbReference type="GO" id="GO:0003677">
    <property type="term" value="F:DNA binding"/>
    <property type="evidence" value="ECO:0007669"/>
    <property type="project" value="InterPro"/>
</dbReference>
<dbReference type="Gene3D" id="1.10.443.10">
    <property type="entry name" value="Intergrase catalytic core"/>
    <property type="match status" value="1"/>
</dbReference>
<dbReference type="GO" id="GO:0006310">
    <property type="term" value="P:DNA recombination"/>
    <property type="evidence" value="ECO:0007669"/>
    <property type="project" value="InterPro"/>
</dbReference>